<keyword evidence="3 4" id="KW-0349">Heme</keyword>
<evidence type="ECO:0008006" key="7">
    <source>
        <dbReference type="Google" id="ProtNLM"/>
    </source>
</evidence>
<dbReference type="GO" id="GO:0016705">
    <property type="term" value="F:oxidoreductase activity, acting on paired donors, with incorporation or reduction of molecular oxygen"/>
    <property type="evidence" value="ECO:0007669"/>
    <property type="project" value="InterPro"/>
</dbReference>
<dbReference type="PROSITE" id="PS00086">
    <property type="entry name" value="CYTOCHROME_P450"/>
    <property type="match status" value="1"/>
</dbReference>
<organism evidence="5 6">
    <name type="scientific">Trichostrongylus colubriformis</name>
    <name type="common">Black scour worm</name>
    <dbReference type="NCBI Taxonomy" id="6319"/>
    <lineage>
        <taxon>Eukaryota</taxon>
        <taxon>Metazoa</taxon>
        <taxon>Ecdysozoa</taxon>
        <taxon>Nematoda</taxon>
        <taxon>Chromadorea</taxon>
        <taxon>Rhabditida</taxon>
        <taxon>Rhabditina</taxon>
        <taxon>Rhabditomorpha</taxon>
        <taxon>Strongyloidea</taxon>
        <taxon>Trichostrongylidae</taxon>
        <taxon>Trichostrongylus</taxon>
    </lineage>
</organism>
<feature type="binding site" description="axial binding residue" evidence="3">
    <location>
        <position position="32"/>
    </location>
    <ligand>
        <name>heme</name>
        <dbReference type="ChEBI" id="CHEBI:30413"/>
    </ligand>
    <ligandPart>
        <name>Fe</name>
        <dbReference type="ChEBI" id="CHEBI:18248"/>
    </ligandPart>
</feature>
<sequence length="90" mass="10234">MPGCKFNPERYKEGGKALEQRVIPFGIGKRSCIGETLARAEIFLILANLISRYEMFEDPEAPVDMESVTPIGMMHRPKNFNVILKQTLCF</sequence>
<dbReference type="GO" id="GO:0005506">
    <property type="term" value="F:iron ion binding"/>
    <property type="evidence" value="ECO:0007669"/>
    <property type="project" value="InterPro"/>
</dbReference>
<dbReference type="AlphaFoldDB" id="A0AAN8F6Y2"/>
<evidence type="ECO:0000256" key="1">
    <source>
        <dbReference type="ARBA" id="ARBA00010617"/>
    </source>
</evidence>
<evidence type="ECO:0000256" key="3">
    <source>
        <dbReference type="PIRSR" id="PIRSR602401-1"/>
    </source>
</evidence>
<evidence type="ECO:0000313" key="6">
    <source>
        <dbReference type="Proteomes" id="UP001331761"/>
    </source>
</evidence>
<keyword evidence="4" id="KW-0560">Oxidoreductase</keyword>
<comment type="similarity">
    <text evidence="1 4">Belongs to the cytochrome P450 family.</text>
</comment>
<dbReference type="GO" id="GO:0020037">
    <property type="term" value="F:heme binding"/>
    <property type="evidence" value="ECO:0007669"/>
    <property type="project" value="InterPro"/>
</dbReference>
<comment type="caution">
    <text evidence="5">The sequence shown here is derived from an EMBL/GenBank/DDBJ whole genome shotgun (WGS) entry which is preliminary data.</text>
</comment>
<dbReference type="Gene3D" id="1.10.630.10">
    <property type="entry name" value="Cytochrome P450"/>
    <property type="match status" value="1"/>
</dbReference>
<evidence type="ECO:0000256" key="4">
    <source>
        <dbReference type="RuleBase" id="RU000461"/>
    </source>
</evidence>
<accession>A0AAN8F6Y2</accession>
<dbReference type="InterPro" id="IPR002401">
    <property type="entry name" value="Cyt_P450_E_grp-I"/>
</dbReference>
<proteinExistence type="inferred from homology"/>
<comment type="cofactor">
    <cofactor evidence="3">
        <name>heme</name>
        <dbReference type="ChEBI" id="CHEBI:30413"/>
    </cofactor>
</comment>
<dbReference type="PANTHER" id="PTHR24284:SF1">
    <property type="entry name" value="CYTOCHROME P450 FAMILY"/>
    <property type="match status" value="1"/>
</dbReference>
<keyword evidence="3 4" id="KW-0408">Iron</keyword>
<dbReference type="Pfam" id="PF00067">
    <property type="entry name" value="p450"/>
    <property type="match status" value="1"/>
</dbReference>
<protein>
    <recommendedName>
        <fullName evidence="7">Cytochrome P450</fullName>
    </recommendedName>
</protein>
<keyword evidence="2 4" id="KW-0503">Monooxygenase</keyword>
<keyword evidence="3 4" id="KW-0479">Metal-binding</keyword>
<name>A0AAN8F6Y2_TRICO</name>
<reference evidence="5 6" key="1">
    <citation type="submission" date="2019-10" db="EMBL/GenBank/DDBJ databases">
        <title>Assembly and Annotation for the nematode Trichostrongylus colubriformis.</title>
        <authorList>
            <person name="Martin J."/>
        </authorList>
    </citation>
    <scope>NUCLEOTIDE SEQUENCE [LARGE SCALE GENOMIC DNA]</scope>
    <source>
        <strain evidence="5">G859</strain>
        <tissue evidence="5">Whole worm</tissue>
    </source>
</reference>
<evidence type="ECO:0000313" key="5">
    <source>
        <dbReference type="EMBL" id="KAK5974250.1"/>
    </source>
</evidence>
<dbReference type="InterPro" id="IPR017972">
    <property type="entry name" value="Cyt_P450_CS"/>
</dbReference>
<dbReference type="GO" id="GO:0004497">
    <property type="term" value="F:monooxygenase activity"/>
    <property type="evidence" value="ECO:0007669"/>
    <property type="project" value="UniProtKB-KW"/>
</dbReference>
<evidence type="ECO:0000256" key="2">
    <source>
        <dbReference type="ARBA" id="ARBA00023033"/>
    </source>
</evidence>
<dbReference type="PANTHER" id="PTHR24284">
    <property type="entry name" value="CYTOCHROME P450 FAMILY"/>
    <property type="match status" value="1"/>
</dbReference>
<gene>
    <name evidence="5" type="ORF">GCK32_013307</name>
</gene>
<dbReference type="InterPro" id="IPR001128">
    <property type="entry name" value="Cyt_P450"/>
</dbReference>
<dbReference type="Proteomes" id="UP001331761">
    <property type="component" value="Unassembled WGS sequence"/>
</dbReference>
<dbReference type="EMBL" id="WIXE01014481">
    <property type="protein sequence ID" value="KAK5974250.1"/>
    <property type="molecule type" value="Genomic_DNA"/>
</dbReference>
<keyword evidence="6" id="KW-1185">Reference proteome</keyword>
<dbReference type="InterPro" id="IPR036396">
    <property type="entry name" value="Cyt_P450_sf"/>
</dbReference>
<dbReference type="PRINTS" id="PR00463">
    <property type="entry name" value="EP450I"/>
</dbReference>
<dbReference type="SUPFAM" id="SSF48264">
    <property type="entry name" value="Cytochrome P450"/>
    <property type="match status" value="1"/>
</dbReference>